<keyword evidence="2" id="KW-1185">Reference proteome</keyword>
<proteinExistence type="predicted"/>
<dbReference type="EMBL" id="LXQA010682821">
    <property type="protein sequence ID" value="MCI65801.1"/>
    <property type="molecule type" value="Genomic_DNA"/>
</dbReference>
<dbReference type="AlphaFoldDB" id="A0A392TXB6"/>
<accession>A0A392TXB6</accession>
<dbReference type="Proteomes" id="UP000265520">
    <property type="component" value="Unassembled WGS sequence"/>
</dbReference>
<organism evidence="1 2">
    <name type="scientific">Trifolium medium</name>
    <dbReference type="NCBI Taxonomy" id="97028"/>
    <lineage>
        <taxon>Eukaryota</taxon>
        <taxon>Viridiplantae</taxon>
        <taxon>Streptophyta</taxon>
        <taxon>Embryophyta</taxon>
        <taxon>Tracheophyta</taxon>
        <taxon>Spermatophyta</taxon>
        <taxon>Magnoliopsida</taxon>
        <taxon>eudicotyledons</taxon>
        <taxon>Gunneridae</taxon>
        <taxon>Pentapetalae</taxon>
        <taxon>rosids</taxon>
        <taxon>fabids</taxon>
        <taxon>Fabales</taxon>
        <taxon>Fabaceae</taxon>
        <taxon>Papilionoideae</taxon>
        <taxon>50 kb inversion clade</taxon>
        <taxon>NPAAA clade</taxon>
        <taxon>Hologalegina</taxon>
        <taxon>IRL clade</taxon>
        <taxon>Trifolieae</taxon>
        <taxon>Trifolium</taxon>
    </lineage>
</organism>
<sequence length="84" mass="9004">IAFKVGRFIDVDENTKVFNRCDVARVMVLTKESNLIDSVMAVKVLGKQFDIRILEETGGGPVVGGGCGKGCLVWQGDKSSQASD</sequence>
<name>A0A392TXB6_9FABA</name>
<feature type="non-terminal residue" evidence="1">
    <location>
        <position position="1"/>
    </location>
</feature>
<reference evidence="1 2" key="1">
    <citation type="journal article" date="2018" name="Front. Plant Sci.">
        <title>Red Clover (Trifolium pratense) and Zigzag Clover (T. medium) - A Picture of Genomic Similarities and Differences.</title>
        <authorList>
            <person name="Dluhosova J."/>
            <person name="Istvanek J."/>
            <person name="Nedelnik J."/>
            <person name="Repkova J."/>
        </authorList>
    </citation>
    <scope>NUCLEOTIDE SEQUENCE [LARGE SCALE GENOMIC DNA]</scope>
    <source>
        <strain evidence="2">cv. 10/8</strain>
        <tissue evidence="1">Leaf</tissue>
    </source>
</reference>
<protein>
    <submittedName>
        <fullName evidence="1">Uncharacterized protein</fullName>
    </submittedName>
</protein>
<evidence type="ECO:0000313" key="2">
    <source>
        <dbReference type="Proteomes" id="UP000265520"/>
    </source>
</evidence>
<feature type="non-terminal residue" evidence="1">
    <location>
        <position position="84"/>
    </location>
</feature>
<evidence type="ECO:0000313" key="1">
    <source>
        <dbReference type="EMBL" id="MCI65801.1"/>
    </source>
</evidence>
<comment type="caution">
    <text evidence="1">The sequence shown here is derived from an EMBL/GenBank/DDBJ whole genome shotgun (WGS) entry which is preliminary data.</text>
</comment>